<keyword evidence="4" id="KW-0677">Repeat</keyword>
<evidence type="ECO:0000256" key="10">
    <source>
        <dbReference type="SAM" id="Phobius"/>
    </source>
</evidence>
<dbReference type="GO" id="GO:0005912">
    <property type="term" value="C:adherens junction"/>
    <property type="evidence" value="ECO:0007669"/>
    <property type="project" value="TreeGrafter"/>
</dbReference>
<feature type="signal peptide" evidence="11">
    <location>
        <begin position="1"/>
        <end position="19"/>
    </location>
</feature>
<proteinExistence type="evidence at transcript level"/>
<gene>
    <name evidence="13" type="primary">LOC100175475</name>
</gene>
<feature type="compositionally biased region" description="Basic and acidic residues" evidence="9">
    <location>
        <begin position="606"/>
        <end position="618"/>
    </location>
</feature>
<organism evidence="13">
    <name type="scientific">Phallusia mammillata</name>
    <dbReference type="NCBI Taxonomy" id="59560"/>
    <lineage>
        <taxon>Eukaryota</taxon>
        <taxon>Metazoa</taxon>
        <taxon>Chordata</taxon>
        <taxon>Tunicata</taxon>
        <taxon>Ascidiacea</taxon>
        <taxon>Phlebobranchia</taxon>
        <taxon>Ascidiidae</taxon>
        <taxon>Phallusia</taxon>
    </lineage>
</organism>
<dbReference type="EMBL" id="LR786379">
    <property type="protein sequence ID" value="CAB3260446.1"/>
    <property type="molecule type" value="mRNA"/>
</dbReference>
<keyword evidence="5" id="KW-0130">Cell adhesion</keyword>
<dbReference type="PANTHER" id="PTHR23277">
    <property type="entry name" value="NECTIN-RELATED"/>
    <property type="match status" value="1"/>
</dbReference>
<feature type="chain" id="PRO_5026076118" evidence="11">
    <location>
        <begin position="20"/>
        <end position="655"/>
    </location>
</feature>
<evidence type="ECO:0000256" key="9">
    <source>
        <dbReference type="SAM" id="MobiDB-lite"/>
    </source>
</evidence>
<dbReference type="GO" id="GO:0007157">
    <property type="term" value="P:heterophilic cell-cell adhesion via plasma membrane cell adhesion molecules"/>
    <property type="evidence" value="ECO:0007669"/>
    <property type="project" value="TreeGrafter"/>
</dbReference>
<name>A0A6F9DGB4_9ASCI</name>
<feature type="compositionally biased region" description="Basic and acidic residues" evidence="9">
    <location>
        <begin position="394"/>
        <end position="405"/>
    </location>
</feature>
<comment type="similarity">
    <text evidence="2">Belongs to the nectin family.</text>
</comment>
<dbReference type="InterPro" id="IPR003599">
    <property type="entry name" value="Ig_sub"/>
</dbReference>
<sequence length="655" mass="74101">MMIWSLILCCFAIFYTVNGGRVQSYEPVRNIVSGEPVSFPCATPGHGDYLRWKFQANGSDIVIDACQIYPGGIPSVFSQFDLPPGRSTIINGIFTITDVQLKDEGDYWCEISTVSDPSVLSNKYPLHVWITPQEPVVTGLHVNGSILEHTESPVARCSSKAGKPHSDIRWMNGTTVVGIGQPVVEKNSFSDQLWDISLDLVLENPTRFDHQRPFECVITHPAYKGVDKVLNYSVNVLYHPVNIRMWANVTSFYVFCEAEGFPDPKYSWILPQNVGGFGGPTLFMPNLFELPGGEFFECTADNGIPEAATVRMLVDELRYPDGKPGLLGLEWYIWVAIGGGVLLLIIIIIIVICCYKRSTSKPQPKGAKKGLTAKYSKPHVDASGYRQSQPSLLEFDHMRTPDGRESSLPPSEMGHQKANMARAYSLEHLVDEKYGNGGRPAVAIVPSNRLSRGDMYDDTSLNRRASREELDKAADHIEVLTKSWDHLAQSREHLNRSREELHVDLPPRYQSHDDLRGSRERLVEDNYPYMDDTMDRNRNDYRDSNQMNHHDQYNYDQQDGYYDDRGATSGHYDDRGYGASSGQYDDRKYSSGGGYNDQYGASSGRGYDDSTYRQDDRQYQQQQYNQQQRPSYGDSEFDDDQPDDYNRGYQPASMI</sequence>
<dbReference type="GO" id="GO:0007156">
    <property type="term" value="P:homophilic cell adhesion via plasma membrane adhesion molecules"/>
    <property type="evidence" value="ECO:0007669"/>
    <property type="project" value="TreeGrafter"/>
</dbReference>
<evidence type="ECO:0000256" key="5">
    <source>
        <dbReference type="ARBA" id="ARBA00022889"/>
    </source>
</evidence>
<dbReference type="PROSITE" id="PS50835">
    <property type="entry name" value="IG_LIKE"/>
    <property type="match status" value="2"/>
</dbReference>
<keyword evidence="10" id="KW-0812">Transmembrane</keyword>
<dbReference type="InterPro" id="IPR007110">
    <property type="entry name" value="Ig-like_dom"/>
</dbReference>
<feature type="compositionally biased region" description="Basic and acidic residues" evidence="9">
    <location>
        <begin position="533"/>
        <end position="553"/>
    </location>
</feature>
<dbReference type="InterPro" id="IPR013783">
    <property type="entry name" value="Ig-like_fold"/>
</dbReference>
<protein>
    <submittedName>
        <fullName evidence="13">Uncharacterized protein LOC100175475</fullName>
    </submittedName>
</protein>
<keyword evidence="3 11" id="KW-0732">Signal</keyword>
<evidence type="ECO:0000256" key="1">
    <source>
        <dbReference type="ARBA" id="ARBA00004167"/>
    </source>
</evidence>
<dbReference type="InterPro" id="IPR051427">
    <property type="entry name" value="Nectin/Nectin-like"/>
</dbReference>
<dbReference type="InterPro" id="IPR036179">
    <property type="entry name" value="Ig-like_dom_sf"/>
</dbReference>
<feature type="compositionally biased region" description="Basic and acidic residues" evidence="9">
    <location>
        <begin position="562"/>
        <end position="576"/>
    </location>
</feature>
<evidence type="ECO:0000256" key="2">
    <source>
        <dbReference type="ARBA" id="ARBA00007810"/>
    </source>
</evidence>
<dbReference type="PANTHER" id="PTHR23277:SF108">
    <property type="entry name" value="FASCICLIN-3"/>
    <property type="match status" value="1"/>
</dbReference>
<feature type="region of interest" description="Disordered" evidence="9">
    <location>
        <begin position="498"/>
        <end position="655"/>
    </location>
</feature>
<feature type="transmembrane region" description="Helical" evidence="10">
    <location>
        <begin position="331"/>
        <end position="355"/>
    </location>
</feature>
<dbReference type="Pfam" id="PF08205">
    <property type="entry name" value="C2-set_2"/>
    <property type="match status" value="1"/>
</dbReference>
<evidence type="ECO:0000256" key="3">
    <source>
        <dbReference type="ARBA" id="ARBA00022729"/>
    </source>
</evidence>
<keyword evidence="6 10" id="KW-0472">Membrane</keyword>
<evidence type="ECO:0000313" key="13">
    <source>
        <dbReference type="EMBL" id="CAB3260446.1"/>
    </source>
</evidence>
<feature type="region of interest" description="Disordered" evidence="9">
    <location>
        <begin position="391"/>
        <end position="415"/>
    </location>
</feature>
<feature type="compositionally biased region" description="Low complexity" evidence="9">
    <location>
        <begin position="619"/>
        <end position="629"/>
    </location>
</feature>
<reference evidence="13" key="1">
    <citation type="submission" date="2020-04" db="EMBL/GenBank/DDBJ databases">
        <authorList>
            <person name="Neveu A P."/>
        </authorList>
    </citation>
    <scope>NUCLEOTIDE SEQUENCE</scope>
    <source>
        <tissue evidence="13">Whole embryo</tissue>
    </source>
</reference>
<accession>A0A6F9DGB4</accession>
<keyword evidence="8" id="KW-0325">Glycoprotein</keyword>
<evidence type="ECO:0000256" key="4">
    <source>
        <dbReference type="ARBA" id="ARBA00022737"/>
    </source>
</evidence>
<feature type="compositionally biased region" description="Basic and acidic residues" evidence="9">
    <location>
        <begin position="498"/>
        <end position="524"/>
    </location>
</feature>
<keyword evidence="7" id="KW-1015">Disulfide bond</keyword>
<dbReference type="Gene3D" id="2.60.40.10">
    <property type="entry name" value="Immunoglobulins"/>
    <property type="match status" value="2"/>
</dbReference>
<evidence type="ECO:0000256" key="11">
    <source>
        <dbReference type="SAM" id="SignalP"/>
    </source>
</evidence>
<dbReference type="AlphaFoldDB" id="A0A6F9DGB4"/>
<comment type="subcellular location">
    <subcellularLocation>
        <location evidence="1">Membrane</location>
        <topology evidence="1">Single-pass membrane protein</topology>
    </subcellularLocation>
</comment>
<evidence type="ECO:0000256" key="8">
    <source>
        <dbReference type="ARBA" id="ARBA00023180"/>
    </source>
</evidence>
<keyword evidence="10" id="KW-1133">Transmembrane helix</keyword>
<evidence type="ECO:0000256" key="6">
    <source>
        <dbReference type="ARBA" id="ARBA00023136"/>
    </source>
</evidence>
<dbReference type="SUPFAM" id="SSF48726">
    <property type="entry name" value="Immunoglobulin"/>
    <property type="match status" value="1"/>
</dbReference>
<feature type="domain" description="Ig-like" evidence="12">
    <location>
        <begin position="135"/>
        <end position="233"/>
    </location>
</feature>
<dbReference type="InterPro" id="IPR013162">
    <property type="entry name" value="CD80_C2-set"/>
</dbReference>
<evidence type="ECO:0000259" key="12">
    <source>
        <dbReference type="PROSITE" id="PS50835"/>
    </source>
</evidence>
<feature type="domain" description="Ig-like" evidence="12">
    <location>
        <begin position="34"/>
        <end position="121"/>
    </location>
</feature>
<dbReference type="GO" id="GO:0016020">
    <property type="term" value="C:membrane"/>
    <property type="evidence" value="ECO:0007669"/>
    <property type="project" value="UniProtKB-SubCell"/>
</dbReference>
<dbReference type="SMART" id="SM00409">
    <property type="entry name" value="IG"/>
    <property type="match status" value="1"/>
</dbReference>
<evidence type="ECO:0000256" key="7">
    <source>
        <dbReference type="ARBA" id="ARBA00023157"/>
    </source>
</evidence>